<dbReference type="Proteomes" id="UP000192418">
    <property type="component" value="Unassembled WGS sequence"/>
</dbReference>
<dbReference type="PANTHER" id="PTHR31970">
    <property type="match status" value="1"/>
</dbReference>
<dbReference type="GO" id="GO:0015098">
    <property type="term" value="F:molybdate ion transmembrane transporter activity"/>
    <property type="evidence" value="ECO:0007669"/>
    <property type="project" value="InterPro"/>
</dbReference>
<evidence type="ECO:0000313" key="3">
    <source>
        <dbReference type="Proteomes" id="UP000192418"/>
    </source>
</evidence>
<dbReference type="EMBL" id="FWXY01000004">
    <property type="protein sequence ID" value="SMC55184.1"/>
    <property type="molecule type" value="Genomic_DNA"/>
</dbReference>
<name>A0A1W2A3E2_9BACT</name>
<feature type="transmembrane region" description="Helical" evidence="1">
    <location>
        <begin position="268"/>
        <end position="288"/>
    </location>
</feature>
<keyword evidence="1" id="KW-0472">Membrane</keyword>
<feature type="transmembrane region" description="Helical" evidence="1">
    <location>
        <begin position="67"/>
        <end position="95"/>
    </location>
</feature>
<evidence type="ECO:0000256" key="1">
    <source>
        <dbReference type="SAM" id="Phobius"/>
    </source>
</evidence>
<accession>A0A1W2A3E2</accession>
<sequence>MNKIWQFNRMEVAGSLGDLGTLLPISLGMILANGLDPTGTFLSIGLFYIFSGIYYKVTVPVQPMKVIGAYAIATGMTATQISASAFLVGCFLLIIGGTSTITRMGKYIAKPVVRGVQLSTGILLMAEGVRFMVGTSKFQILKASAEPWLSIQHLGPIPIGIILGLAGGILTLLFLENKKLPAGLLVIMGGLLVGLMLKNINISDSLSPGFHLPSFLPAGFPSQVDFTFALMALVLPQIPMTLGNAVIAYADLSQDYFGEKSKKVTHKAACISMALANFMSFFMGGIPLCHGAGGLAAHYRFGARSPGSNLIIGGVFVILTLFLGPGLILILHLIPMSILGVLLIFAGGQLALTIMDLKERKELFVPMIIMGITLASNLAAGFMVGIIIHWILTSEKMSI</sequence>
<dbReference type="STRING" id="1121400.SAMN02746065_10467"/>
<feature type="transmembrane region" description="Helical" evidence="1">
    <location>
        <begin position="180"/>
        <end position="197"/>
    </location>
</feature>
<feature type="transmembrane region" description="Helical" evidence="1">
    <location>
        <begin position="115"/>
        <end position="133"/>
    </location>
</feature>
<dbReference type="InterPro" id="IPR031563">
    <property type="entry name" value="MOT1/MOT2"/>
</dbReference>
<keyword evidence="3" id="KW-1185">Reference proteome</keyword>
<organism evidence="2 3">
    <name type="scientific">Desulfocicer vacuolatum DSM 3385</name>
    <dbReference type="NCBI Taxonomy" id="1121400"/>
    <lineage>
        <taxon>Bacteria</taxon>
        <taxon>Pseudomonadati</taxon>
        <taxon>Thermodesulfobacteriota</taxon>
        <taxon>Desulfobacteria</taxon>
        <taxon>Desulfobacterales</taxon>
        <taxon>Desulfobacteraceae</taxon>
        <taxon>Desulfocicer</taxon>
    </lineage>
</organism>
<evidence type="ECO:0000313" key="2">
    <source>
        <dbReference type="EMBL" id="SMC55184.1"/>
    </source>
</evidence>
<feature type="transmembrane region" description="Helical" evidence="1">
    <location>
        <begin position="38"/>
        <end position="55"/>
    </location>
</feature>
<feature type="transmembrane region" description="Helical" evidence="1">
    <location>
        <begin position="308"/>
        <end position="331"/>
    </location>
</feature>
<keyword evidence="1" id="KW-1133">Transmembrane helix</keyword>
<dbReference type="AlphaFoldDB" id="A0A1W2A3E2"/>
<gene>
    <name evidence="2" type="ORF">SAMN02746065_10467</name>
</gene>
<dbReference type="RefSeq" id="WP_084067295.1">
    <property type="nucleotide sequence ID" value="NZ_FWXY01000004.1"/>
</dbReference>
<protein>
    <submittedName>
        <fullName evidence="2">Sulfate permease, SulP family</fullName>
    </submittedName>
</protein>
<dbReference type="OrthoDB" id="7361398at2"/>
<feature type="transmembrane region" description="Helical" evidence="1">
    <location>
        <begin position="367"/>
        <end position="392"/>
    </location>
</feature>
<reference evidence="2 3" key="1">
    <citation type="submission" date="2017-04" db="EMBL/GenBank/DDBJ databases">
        <authorList>
            <person name="Afonso C.L."/>
            <person name="Miller P.J."/>
            <person name="Scott M.A."/>
            <person name="Spackman E."/>
            <person name="Goraichik I."/>
            <person name="Dimitrov K.M."/>
            <person name="Suarez D.L."/>
            <person name="Swayne D.E."/>
        </authorList>
    </citation>
    <scope>NUCLEOTIDE SEQUENCE [LARGE SCALE GENOMIC DNA]</scope>
    <source>
        <strain evidence="2 3">DSM 3385</strain>
    </source>
</reference>
<feature type="transmembrane region" description="Helical" evidence="1">
    <location>
        <begin position="338"/>
        <end position="355"/>
    </location>
</feature>
<dbReference type="Pfam" id="PF16983">
    <property type="entry name" value="MFS_MOT1"/>
    <property type="match status" value="2"/>
</dbReference>
<proteinExistence type="predicted"/>
<keyword evidence="1" id="KW-0812">Transmembrane</keyword>
<dbReference type="PANTHER" id="PTHR31970:SF9">
    <property type="entry name" value="MOLYBDATE TRANSPORTER 2"/>
    <property type="match status" value="1"/>
</dbReference>
<feature type="transmembrane region" description="Helical" evidence="1">
    <location>
        <begin position="154"/>
        <end position="174"/>
    </location>
</feature>